<proteinExistence type="predicted"/>
<dbReference type="KEGG" id="etr:ETAE_0810"/>
<sequence length="107" mass="12748">MKRLSEHYNRFSNQCDEVKVFLASFGEFTSWKEMRDRNYDPISKDNTELNAIESLLIYAHQPAYNIMSLSSNKFDNLNFRIFNTGRRKSLMPEISTQFYRDDRGFAE</sequence>
<accession>A0AAU8P6P4</accession>
<keyword evidence="2" id="KW-1185">Reference proteome</keyword>
<dbReference type="AlphaFoldDB" id="A0AAU8P6P4"/>
<evidence type="ECO:0000313" key="1">
    <source>
        <dbReference type="EMBL" id="ACY83655.1"/>
    </source>
</evidence>
<protein>
    <submittedName>
        <fullName evidence="1">Uncharacterized protein</fullName>
    </submittedName>
</protein>
<evidence type="ECO:0000313" key="2">
    <source>
        <dbReference type="Proteomes" id="UP000002634"/>
    </source>
</evidence>
<organism evidence="1 2">
    <name type="scientific">Edwardsiella piscicida</name>
    <dbReference type="NCBI Taxonomy" id="1263550"/>
    <lineage>
        <taxon>Bacteria</taxon>
        <taxon>Pseudomonadati</taxon>
        <taxon>Pseudomonadota</taxon>
        <taxon>Gammaproteobacteria</taxon>
        <taxon>Enterobacterales</taxon>
        <taxon>Hafniaceae</taxon>
        <taxon>Edwardsiella</taxon>
    </lineage>
</organism>
<gene>
    <name evidence="1" type="ordered locus">ETAE_0810</name>
</gene>
<dbReference type="Proteomes" id="UP000002634">
    <property type="component" value="Chromosome"/>
</dbReference>
<name>A0AAU8P6P4_EDWPI</name>
<reference evidence="1 2" key="1">
    <citation type="journal article" date="2009" name="PLoS ONE">
        <title>Genome sequence of the versatile fish pathogen Edwardsiella tarda provides insights into its adaptation to broad host ranges and intracellular niches.</title>
        <authorList>
            <person name="Wang Q."/>
            <person name="Yang M."/>
            <person name="Xiao J."/>
            <person name="Wu H."/>
            <person name="Wang X."/>
            <person name="Lv Y."/>
            <person name="Xu L."/>
            <person name="Zheng H."/>
            <person name="Wang S."/>
            <person name="Zhao G."/>
            <person name="Liu Q."/>
            <person name="Zhang Y."/>
        </authorList>
    </citation>
    <scope>NUCLEOTIDE SEQUENCE [LARGE SCALE GENOMIC DNA]</scope>
    <source>
        <strain evidence="2">EIB202 / CCTCC M208068</strain>
    </source>
</reference>
<dbReference type="EMBL" id="CP001135">
    <property type="protein sequence ID" value="ACY83655.1"/>
    <property type="molecule type" value="Genomic_DNA"/>
</dbReference>